<dbReference type="NCBIfam" id="NF004045">
    <property type="entry name" value="PRK05562.1"/>
    <property type="match status" value="1"/>
</dbReference>
<evidence type="ECO:0000256" key="3">
    <source>
        <dbReference type="ARBA" id="ARBA00023002"/>
    </source>
</evidence>
<keyword evidence="4" id="KW-0520">NAD</keyword>
<proteinExistence type="predicted"/>
<dbReference type="UniPathway" id="UPA00262">
    <property type="reaction ID" value="UER00222"/>
</dbReference>
<gene>
    <name evidence="6" type="primary">cysG</name>
    <name evidence="7" type="ORF">CLCOS_23890</name>
    <name evidence="6" type="ORF">WX73_02459</name>
</gene>
<evidence type="ECO:0000256" key="2">
    <source>
        <dbReference type="ARBA" id="ARBA00012400"/>
    </source>
</evidence>
<name>A0A166UAM6_9CLOT</name>
<evidence type="ECO:0000313" key="7">
    <source>
        <dbReference type="EMBL" id="OBR93348.1"/>
    </source>
</evidence>
<evidence type="ECO:0000313" key="9">
    <source>
        <dbReference type="Proteomes" id="UP000093694"/>
    </source>
</evidence>
<dbReference type="EC" id="1.3.1.76" evidence="2"/>
<keyword evidence="3" id="KW-0560">Oxidoreductase</keyword>
<dbReference type="EMBL" id="LITQ01000002">
    <property type="protein sequence ID" value="OAA94746.1"/>
    <property type="molecule type" value="Genomic_DNA"/>
</dbReference>
<evidence type="ECO:0000256" key="5">
    <source>
        <dbReference type="ARBA" id="ARBA00023244"/>
    </source>
</evidence>
<dbReference type="SUPFAM" id="SSF75615">
    <property type="entry name" value="Siroheme synthase middle domains-like"/>
    <property type="match status" value="1"/>
</dbReference>
<reference evidence="6 8" key="1">
    <citation type="journal article" date="2015" name="Biotechnol. Bioeng.">
        <title>Genome sequence and phenotypic characterization of Caulobacter segnis.</title>
        <authorList>
            <person name="Patel S."/>
            <person name="Fletcher B."/>
            <person name="Scott D.C."/>
            <person name="Ely B."/>
        </authorList>
    </citation>
    <scope>NUCLEOTIDE SEQUENCE [LARGE SCALE GENOMIC DNA]</scope>
    <source>
        <strain evidence="6 8">PS02</strain>
    </source>
</reference>
<dbReference type="RefSeq" id="WP_063600135.1">
    <property type="nucleotide sequence ID" value="NZ_LITQ01000002.1"/>
</dbReference>
<dbReference type="PANTHER" id="PTHR35330:SF1">
    <property type="entry name" value="SIROHEME BIOSYNTHESIS PROTEIN MET8"/>
    <property type="match status" value="1"/>
</dbReference>
<dbReference type="InterPro" id="IPR028161">
    <property type="entry name" value="Met8-like"/>
</dbReference>
<evidence type="ECO:0000256" key="1">
    <source>
        <dbReference type="ARBA" id="ARBA00005010"/>
    </source>
</evidence>
<evidence type="ECO:0000256" key="4">
    <source>
        <dbReference type="ARBA" id="ARBA00023027"/>
    </source>
</evidence>
<dbReference type="AlphaFoldDB" id="A0A166UAM6"/>
<keyword evidence="9" id="KW-1185">Reference proteome</keyword>
<dbReference type="GO" id="GO:0043115">
    <property type="term" value="F:precorrin-2 dehydrogenase activity"/>
    <property type="evidence" value="ECO:0007669"/>
    <property type="project" value="UniProtKB-EC"/>
</dbReference>
<organism evidence="6 8">
    <name type="scientific">Clostridium coskatii</name>
    <dbReference type="NCBI Taxonomy" id="1705578"/>
    <lineage>
        <taxon>Bacteria</taxon>
        <taxon>Bacillati</taxon>
        <taxon>Bacillota</taxon>
        <taxon>Clostridia</taxon>
        <taxon>Eubacteriales</taxon>
        <taxon>Clostridiaceae</taxon>
        <taxon>Clostridium</taxon>
    </lineage>
</organism>
<protein>
    <recommendedName>
        <fullName evidence="2">precorrin-2 dehydrogenase</fullName>
        <ecNumber evidence="2">1.3.1.76</ecNumber>
    </recommendedName>
</protein>
<keyword evidence="5" id="KW-0627">Porphyrin biosynthesis</keyword>
<dbReference type="PATRIC" id="fig|1705578.3.peg.1781"/>
<evidence type="ECO:0000313" key="6">
    <source>
        <dbReference type="EMBL" id="OAA94746.1"/>
    </source>
</evidence>
<accession>A0A166UAM6</accession>
<comment type="pathway">
    <text evidence="1">Porphyrin-containing compound metabolism; siroheme biosynthesis; sirohydrochlorin from precorrin-2: step 1/1.</text>
</comment>
<comment type="caution">
    <text evidence="6">The sequence shown here is derived from an EMBL/GenBank/DDBJ whole genome shotgun (WGS) entry which is preliminary data.</text>
</comment>
<dbReference type="Gene3D" id="3.40.50.720">
    <property type="entry name" value="NAD(P)-binding Rossmann-like Domain"/>
    <property type="match status" value="1"/>
</dbReference>
<dbReference type="Proteomes" id="UP000093694">
    <property type="component" value="Unassembled WGS sequence"/>
</dbReference>
<dbReference type="SUPFAM" id="SSF51735">
    <property type="entry name" value="NAD(P)-binding Rossmann-fold domains"/>
    <property type="match status" value="1"/>
</dbReference>
<dbReference type="Proteomes" id="UP000077384">
    <property type="component" value="Unassembled WGS sequence"/>
</dbReference>
<dbReference type="PANTHER" id="PTHR35330">
    <property type="entry name" value="SIROHEME BIOSYNTHESIS PROTEIN MET8"/>
    <property type="match status" value="1"/>
</dbReference>
<sequence>MKVNNLENNNMLLSLLSPKIKVIILGGGHAAYIKSKTFSKKGCQVYILSKKFMDDFENIGSLPNVNIINAEYEKKYIEDKHLVVIATDDVKVNYSIAEDCRKLCKIYIDATKPENGNCITPCQRNTKNISIGINTKGVSPVTSVFIANKLVDYIKDYDEFVEFTSHIRNSICSIDNKKKIMKFICTDDFYFFYKKGKALDVINMFFTTANLRITQDGDNI</sequence>
<dbReference type="Pfam" id="PF13241">
    <property type="entry name" value="NAD_binding_7"/>
    <property type="match status" value="1"/>
</dbReference>
<dbReference type="GO" id="GO:0004325">
    <property type="term" value="F:ferrochelatase activity"/>
    <property type="evidence" value="ECO:0007669"/>
    <property type="project" value="InterPro"/>
</dbReference>
<evidence type="ECO:0000313" key="8">
    <source>
        <dbReference type="Proteomes" id="UP000077384"/>
    </source>
</evidence>
<dbReference type="InterPro" id="IPR036291">
    <property type="entry name" value="NAD(P)-bd_dom_sf"/>
</dbReference>
<dbReference type="GO" id="GO:0019354">
    <property type="term" value="P:siroheme biosynthetic process"/>
    <property type="evidence" value="ECO:0007669"/>
    <property type="project" value="UniProtKB-UniPathway"/>
</dbReference>
<reference evidence="7 9" key="2">
    <citation type="journal article" date="2016" name="Front. Microbiol.">
        <title>Industrial Acetogenic Biocatalysts: A Comparative Metabolic and Genomic Analysis.</title>
        <authorList>
            <person name="Bengelsdorf F."/>
            <person name="Poehlein A."/>
            <person name="Sonja S."/>
            <person name="Erz C."/>
            <person name="Hummel T."/>
            <person name="Hoffmeister S."/>
            <person name="Daniel R."/>
            <person name="Durre P."/>
        </authorList>
    </citation>
    <scope>NUCLEOTIDE SEQUENCE [LARGE SCALE GENOMIC DNA]</scope>
    <source>
        <strain evidence="7 9">PTA-10522</strain>
    </source>
</reference>
<dbReference type="EMBL" id="LROR01000053">
    <property type="protein sequence ID" value="OBR93348.1"/>
    <property type="molecule type" value="Genomic_DNA"/>
</dbReference>
<keyword evidence="6" id="KW-0456">Lyase</keyword>